<name>A0A158L486_9BURK</name>
<reference evidence="1" key="1">
    <citation type="submission" date="2016-01" db="EMBL/GenBank/DDBJ databases">
        <authorList>
            <person name="Peeters C."/>
        </authorList>
    </citation>
    <scope>NUCLEOTIDE SEQUENCE [LARGE SCALE GENOMIC DNA]</scope>
    <source>
        <strain evidence="1">LMG 22937</strain>
    </source>
</reference>
<dbReference type="Gene3D" id="3.40.50.150">
    <property type="entry name" value="Vaccinia Virus protein VP39"/>
    <property type="match status" value="1"/>
</dbReference>
<gene>
    <name evidence="1" type="ORF">AWB67_07548</name>
</gene>
<evidence type="ECO:0000313" key="2">
    <source>
        <dbReference type="Proteomes" id="UP000054925"/>
    </source>
</evidence>
<dbReference type="InterPro" id="IPR029063">
    <property type="entry name" value="SAM-dependent_MTases_sf"/>
</dbReference>
<evidence type="ECO:0000313" key="1">
    <source>
        <dbReference type="EMBL" id="SAL88186.1"/>
    </source>
</evidence>
<sequence>MVQRELKNEVRSSPDLRAACIAGALPEPELAEIAEVFGFRGSRVTERFDCFRDTAAQAQVAGDLHVQAVNLLTFR</sequence>
<proteinExistence type="predicted"/>
<accession>A0A158L486</accession>
<dbReference type="Proteomes" id="UP000054925">
    <property type="component" value="Unassembled WGS sequence"/>
</dbReference>
<dbReference type="EMBL" id="FCOL02000437">
    <property type="protein sequence ID" value="SAL88186.1"/>
    <property type="molecule type" value="Genomic_DNA"/>
</dbReference>
<protein>
    <submittedName>
        <fullName evidence="1">Uncharacterized protein</fullName>
    </submittedName>
</protein>
<dbReference type="AlphaFoldDB" id="A0A158L486"/>
<organism evidence="1 2">
    <name type="scientific">Caballeronia terrestris</name>
    <dbReference type="NCBI Taxonomy" id="1226301"/>
    <lineage>
        <taxon>Bacteria</taxon>
        <taxon>Pseudomonadati</taxon>
        <taxon>Pseudomonadota</taxon>
        <taxon>Betaproteobacteria</taxon>
        <taxon>Burkholderiales</taxon>
        <taxon>Burkholderiaceae</taxon>
        <taxon>Caballeronia</taxon>
    </lineage>
</organism>
<keyword evidence="2" id="KW-1185">Reference proteome</keyword>
<comment type="caution">
    <text evidence="1">The sequence shown here is derived from an EMBL/GenBank/DDBJ whole genome shotgun (WGS) entry which is preliminary data.</text>
</comment>